<keyword evidence="2" id="KW-0966">Cell projection</keyword>
<protein>
    <submittedName>
        <fullName evidence="2">Flagellar operon protein</fullName>
    </submittedName>
</protein>
<proteinExistence type="predicted"/>
<dbReference type="Proteomes" id="UP000774000">
    <property type="component" value="Unassembled WGS sequence"/>
</dbReference>
<keyword evidence="2" id="KW-0969">Cilium</keyword>
<evidence type="ECO:0000313" key="2">
    <source>
        <dbReference type="EMBL" id="MBM7555344.1"/>
    </source>
</evidence>
<feature type="compositionally biased region" description="Polar residues" evidence="1">
    <location>
        <begin position="1"/>
        <end position="21"/>
    </location>
</feature>
<dbReference type="AlphaFoldDB" id="A0A938XPX7"/>
<evidence type="ECO:0000313" key="3">
    <source>
        <dbReference type="Proteomes" id="UP000774000"/>
    </source>
</evidence>
<accession>A0A938XPX7</accession>
<evidence type="ECO:0000256" key="1">
    <source>
        <dbReference type="SAM" id="MobiDB-lite"/>
    </source>
</evidence>
<comment type="caution">
    <text evidence="2">The sequence shown here is derived from an EMBL/GenBank/DDBJ whole genome shotgun (WGS) entry which is preliminary data.</text>
</comment>
<dbReference type="NCBIfam" id="TIGR02530">
    <property type="entry name" value="flg_new"/>
    <property type="match status" value="1"/>
</dbReference>
<dbReference type="InterPro" id="IPR013367">
    <property type="entry name" value="Flagellar_put"/>
</dbReference>
<dbReference type="EMBL" id="JAFBDQ010000001">
    <property type="protein sequence ID" value="MBM7555344.1"/>
    <property type="molecule type" value="Genomic_DNA"/>
</dbReference>
<reference evidence="2" key="1">
    <citation type="submission" date="2021-01" db="EMBL/GenBank/DDBJ databases">
        <title>Genomic Encyclopedia of Type Strains, Phase IV (KMG-IV): sequencing the most valuable type-strain genomes for metagenomic binning, comparative biology and taxonomic classification.</title>
        <authorList>
            <person name="Goeker M."/>
        </authorList>
    </citation>
    <scope>NUCLEOTIDE SEQUENCE</scope>
    <source>
        <strain evidence="2">DSM 23230</strain>
    </source>
</reference>
<keyword evidence="2" id="KW-0282">Flagellum</keyword>
<name>A0A938XPX7_9FIRM</name>
<dbReference type="RefSeq" id="WP_204700064.1">
    <property type="nucleotide sequence ID" value="NZ_JAFBDQ010000001.1"/>
</dbReference>
<keyword evidence="3" id="KW-1185">Reference proteome</keyword>
<gene>
    <name evidence="2" type="ORF">JOC47_000168</name>
</gene>
<sequence length="125" mass="14021">MTKIYSNQPLAPQRKQSQNLKQSKKGQSDFKSLLENKLKTNKLKFSKHAKQRLKSRNINLAQDDLHKLQEAVTKAKDKGAKESLVMAGENAYIVSVENDTVITAMDKNSMDSKVVTNIDSAVVME</sequence>
<feature type="region of interest" description="Disordered" evidence="1">
    <location>
        <begin position="1"/>
        <end position="29"/>
    </location>
</feature>
<organism evidence="2 3">
    <name type="scientific">Halanaerobacter jeridensis</name>
    <dbReference type="NCBI Taxonomy" id="706427"/>
    <lineage>
        <taxon>Bacteria</taxon>
        <taxon>Bacillati</taxon>
        <taxon>Bacillota</taxon>
        <taxon>Clostridia</taxon>
        <taxon>Halanaerobiales</taxon>
        <taxon>Halobacteroidaceae</taxon>
        <taxon>Halanaerobacter</taxon>
    </lineage>
</organism>
<dbReference type="Pfam" id="PF12611">
    <property type="entry name" value="Flagellar_put"/>
    <property type="match status" value="1"/>
</dbReference>